<feature type="domain" description="Alpha-L-rhamnosidase C-terminal" evidence="8">
    <location>
        <begin position="727"/>
        <end position="787"/>
    </location>
</feature>
<dbReference type="InterPro" id="IPR008902">
    <property type="entry name" value="Rhamnosid_concanavalin"/>
</dbReference>
<dbReference type="Pfam" id="PF17389">
    <property type="entry name" value="Bac_rhamnosid6H"/>
    <property type="match status" value="1"/>
</dbReference>
<keyword evidence="3" id="KW-0378">Hydrolase</keyword>
<evidence type="ECO:0000259" key="5">
    <source>
        <dbReference type="Pfam" id="PF05592"/>
    </source>
</evidence>
<dbReference type="InterPro" id="IPR008928">
    <property type="entry name" value="6-hairpin_glycosidase_sf"/>
</dbReference>
<dbReference type="Pfam" id="PF05592">
    <property type="entry name" value="Bac_rhamnosid"/>
    <property type="match status" value="1"/>
</dbReference>
<keyword evidence="10" id="KW-1185">Reference proteome</keyword>
<evidence type="ECO:0000256" key="3">
    <source>
        <dbReference type="ARBA" id="ARBA00022801"/>
    </source>
</evidence>
<dbReference type="InterPro" id="IPR013737">
    <property type="entry name" value="Bac_rhamnosid_N"/>
</dbReference>
<dbReference type="SUPFAM" id="SSF48208">
    <property type="entry name" value="Six-hairpin glycosidases"/>
    <property type="match status" value="1"/>
</dbReference>
<feature type="domain" description="Alpha-L-rhamnosidase concanavalin-like" evidence="5">
    <location>
        <begin position="260"/>
        <end position="342"/>
    </location>
</feature>
<evidence type="ECO:0000313" key="9">
    <source>
        <dbReference type="EMBL" id="SEG52850.1"/>
    </source>
</evidence>
<accession>A0A1H6AX65</accession>
<feature type="signal peptide" evidence="4">
    <location>
        <begin position="1"/>
        <end position="21"/>
    </location>
</feature>
<dbReference type="InterPro" id="IPR016007">
    <property type="entry name" value="Alpha_rhamnosid"/>
</dbReference>
<dbReference type="Gene3D" id="2.60.120.260">
    <property type="entry name" value="Galactose-binding domain-like"/>
    <property type="match status" value="2"/>
</dbReference>
<dbReference type="InterPro" id="IPR035396">
    <property type="entry name" value="Bac_rhamnosid6H"/>
</dbReference>
<dbReference type="AlphaFoldDB" id="A0A1H6AX65"/>
<dbReference type="PANTHER" id="PTHR33307">
    <property type="entry name" value="ALPHA-RHAMNOSIDASE (EUROFUNG)"/>
    <property type="match status" value="1"/>
</dbReference>
<evidence type="ECO:0000256" key="2">
    <source>
        <dbReference type="ARBA" id="ARBA00012652"/>
    </source>
</evidence>
<dbReference type="Proteomes" id="UP000236728">
    <property type="component" value="Unassembled WGS sequence"/>
</dbReference>
<evidence type="ECO:0000313" key="10">
    <source>
        <dbReference type="Proteomes" id="UP000236728"/>
    </source>
</evidence>
<sequence>MIFTRPVTALLLILVLREAHAQHPEVSGQLAFSSAHWIAAPFSTVRDGAEEDGSHPLPVFRRTFTVRARPVKATLRIVGVGQWDAWIADSHEARPVASPGLHGAWTDYRKTVAYDTLDVTRLLHPGANVLSVMLGNGMFNVQKTSLEGARKGTRYTKFTGSFGAPKLIASLELKYREGRTEVITSDSQWKAAPGPLLFDSAYGGEDFDARRDDPTWKLAGFDDHAWQSAKAVDGPGGELIPAIALPVGVHETYKPVKTTTLAPGRVVYDLGQNFAGIVRISVHGPAGAILRLTPGELLNADGTVSQATFHGPMWWSYTLRGSGDEAWQPLFDYMGFRYVQADWVKSPWPYSEPVAPNADATVLSIKGIAEHTDARAVGTFESSSEMLNRIHHLILAAMHNNEVSLMTDCPHREKLGWLEQTHLQADGMMFNNDLRALMAANDRNMADAQWDNGIVPTIAPEYTRFGSIYGSFDDSPEWGSAAILEPWWTYTFYGDRAQLEKDYPMMQRYIAALAGKAKGGIVEYGLGDWYDIGPKPPGLEQHTTLGVTATLMLVQDAQTMECIATLLGHADEAARYGDLATRTADAFNKRFWDEVHQWYDTGSQAANAMPLAIGIVPAEHHQAVLEHLVADIHALGDHTNAGEIGYPYLLRALAKEDRDDVILAMLMRKDPPSYGSQLEVGATALTEAWDANPHSSQDHLMLGGAEQWLYRRLAGIDFDRSRADEAQQITVHPIALSGVDWVRAGFDSSLGHIESDWKREGTRVAYRITVPAGAHAMVVLPPQAASDARARLLASESAIQSRFLVGAGTWTFSAPAN</sequence>
<dbReference type="Pfam" id="PF17390">
    <property type="entry name" value="Bac_rhamnosid_C"/>
    <property type="match status" value="1"/>
</dbReference>
<evidence type="ECO:0000259" key="8">
    <source>
        <dbReference type="Pfam" id="PF17390"/>
    </source>
</evidence>
<comment type="catalytic activity">
    <reaction evidence="1">
        <text>Hydrolysis of terminal non-reducing alpha-L-rhamnose residues in alpha-L-rhamnosides.</text>
        <dbReference type="EC" id="3.2.1.40"/>
    </reaction>
</comment>
<dbReference type="Pfam" id="PF08531">
    <property type="entry name" value="Bac_rhamnosid_N"/>
    <property type="match status" value="1"/>
</dbReference>
<feature type="domain" description="Alpha-L-rhamnosidase six-hairpin glycosidase" evidence="7">
    <location>
        <begin position="376"/>
        <end position="712"/>
    </location>
</feature>
<evidence type="ECO:0000256" key="4">
    <source>
        <dbReference type="SAM" id="SignalP"/>
    </source>
</evidence>
<evidence type="ECO:0000256" key="1">
    <source>
        <dbReference type="ARBA" id="ARBA00001445"/>
    </source>
</evidence>
<dbReference type="Gene3D" id="2.60.420.10">
    <property type="entry name" value="Maltose phosphorylase, domain 3"/>
    <property type="match status" value="1"/>
</dbReference>
<feature type="domain" description="Bacterial alpha-L-rhamnosidase N-terminal" evidence="6">
    <location>
        <begin position="70"/>
        <end position="251"/>
    </location>
</feature>
<keyword evidence="4" id="KW-0732">Signal</keyword>
<proteinExistence type="predicted"/>
<dbReference type="EC" id="3.2.1.40" evidence="2"/>
<name>A0A1H6AX65_9BACT</name>
<dbReference type="GO" id="GO:0030596">
    <property type="term" value="F:alpha-L-rhamnosidase activity"/>
    <property type="evidence" value="ECO:0007669"/>
    <property type="project" value="UniProtKB-EC"/>
</dbReference>
<reference evidence="9 10" key="1">
    <citation type="submission" date="2016-10" db="EMBL/GenBank/DDBJ databases">
        <authorList>
            <person name="de Groot N.N."/>
        </authorList>
    </citation>
    <scope>NUCLEOTIDE SEQUENCE [LARGE SCALE GENOMIC DNA]</scope>
    <source>
        <strain evidence="9 10">DSM 22489</strain>
    </source>
</reference>
<dbReference type="InterPro" id="IPR012341">
    <property type="entry name" value="6hp_glycosidase-like_sf"/>
</dbReference>
<dbReference type="Gene3D" id="1.50.10.10">
    <property type="match status" value="1"/>
</dbReference>
<evidence type="ECO:0000259" key="7">
    <source>
        <dbReference type="Pfam" id="PF17389"/>
    </source>
</evidence>
<dbReference type="PANTHER" id="PTHR33307:SF11">
    <property type="entry name" value="ALPHA-L-RHAMNOSIDASE"/>
    <property type="match status" value="1"/>
</dbReference>
<dbReference type="EMBL" id="FNVA01000006">
    <property type="protein sequence ID" value="SEG52850.1"/>
    <property type="molecule type" value="Genomic_DNA"/>
</dbReference>
<feature type="chain" id="PRO_5009293104" description="alpha-L-rhamnosidase" evidence="4">
    <location>
        <begin position="22"/>
        <end position="817"/>
    </location>
</feature>
<organism evidence="9 10">
    <name type="scientific">Bryocella elongata</name>
    <dbReference type="NCBI Taxonomy" id="863522"/>
    <lineage>
        <taxon>Bacteria</taxon>
        <taxon>Pseudomonadati</taxon>
        <taxon>Acidobacteriota</taxon>
        <taxon>Terriglobia</taxon>
        <taxon>Terriglobales</taxon>
        <taxon>Acidobacteriaceae</taxon>
        <taxon>Bryocella</taxon>
    </lineage>
</organism>
<protein>
    <recommendedName>
        <fullName evidence="2">alpha-L-rhamnosidase</fullName>
        <ecNumber evidence="2">3.2.1.40</ecNumber>
    </recommendedName>
</protein>
<dbReference type="InterPro" id="IPR035398">
    <property type="entry name" value="Bac_rhamnosid_C"/>
</dbReference>
<dbReference type="GO" id="GO:0005975">
    <property type="term" value="P:carbohydrate metabolic process"/>
    <property type="evidence" value="ECO:0007669"/>
    <property type="project" value="InterPro"/>
</dbReference>
<gene>
    <name evidence="9" type="ORF">SAMN05421819_3321</name>
</gene>
<evidence type="ECO:0000259" key="6">
    <source>
        <dbReference type="Pfam" id="PF08531"/>
    </source>
</evidence>